<dbReference type="InterPro" id="IPR032719">
    <property type="entry name" value="WbsX"/>
</dbReference>
<dbReference type="PANTHER" id="PTHR41244:SF1">
    <property type="entry name" value="GLYCOSYLTRANSFERASE"/>
    <property type="match status" value="1"/>
</dbReference>
<dbReference type="EMBL" id="VUNG01000051">
    <property type="protein sequence ID" value="MST85774.1"/>
    <property type="molecule type" value="Genomic_DNA"/>
</dbReference>
<dbReference type="CDD" id="cd11579">
    <property type="entry name" value="Glyco_tran_WbsX"/>
    <property type="match status" value="1"/>
</dbReference>
<dbReference type="PANTHER" id="PTHR41244">
    <property type="entry name" value="RHAMNAN SYNTHESIS F"/>
    <property type="match status" value="1"/>
</dbReference>
<gene>
    <name evidence="1" type="ORF">FYJ73_14055</name>
</gene>
<protein>
    <submittedName>
        <fullName evidence="1">Lipopolysaccharide biosynthesis protein</fullName>
    </submittedName>
</protein>
<dbReference type="Pfam" id="PF14307">
    <property type="entry name" value="Glyco_tran_WbsX"/>
    <property type="match status" value="1"/>
</dbReference>
<keyword evidence="2" id="KW-1185">Reference proteome</keyword>
<sequence>MKMKARVIAFYLPQFHAIPENDKWWGKGFTEWTSVKNAKPLFEGHVEPKVPGELGYYNLLDPQIRERQAELAKSAGIEGFCYWHYWFGNGKRLLEKPFHEVLTSGKPDYPFCLCWANHTWARTTWVNISGNTGKQILMEQTYPGDEDIIMHFNACLPAFKDPRYIRVDNKPLFGVWAPLDIPNFEHFKDLWNKMARENGIDGIHFVGLTTDFRQIPENTMRLGYDALCLTGATRAMRRTSFWKNSIIPRLRKVFPNHVFLTNFPYEKIIENWFKGTRCHKENYYPCVFPNYDRSPRGGVKAVLFYGSTPALWKKHLQQAIEIVKNKEPQHRLIFIRSWNEWGEGNYLEPDAQFGTQYLDVMHDLLK</sequence>
<dbReference type="AlphaFoldDB" id="A0A7K0KIU3"/>
<dbReference type="Gene3D" id="3.20.20.80">
    <property type="entry name" value="Glycosidases"/>
    <property type="match status" value="1"/>
</dbReference>
<evidence type="ECO:0000313" key="1">
    <source>
        <dbReference type="EMBL" id="MST85774.1"/>
    </source>
</evidence>
<accession>A0A7K0KIU3</accession>
<organism evidence="1 2">
    <name type="scientific">Hallella mizrahii</name>
    <dbReference type="NCBI Taxonomy" id="2606637"/>
    <lineage>
        <taxon>Bacteria</taxon>
        <taxon>Pseudomonadati</taxon>
        <taxon>Bacteroidota</taxon>
        <taxon>Bacteroidia</taxon>
        <taxon>Bacteroidales</taxon>
        <taxon>Prevotellaceae</taxon>
        <taxon>Hallella</taxon>
    </lineage>
</organism>
<reference evidence="1 2" key="1">
    <citation type="submission" date="2019-08" db="EMBL/GenBank/DDBJ databases">
        <title>In-depth cultivation of the pig gut microbiome towards novel bacterial diversity and tailored functional studies.</title>
        <authorList>
            <person name="Wylensek D."/>
            <person name="Hitch T.C.A."/>
            <person name="Clavel T."/>
        </authorList>
    </citation>
    <scope>NUCLEOTIDE SEQUENCE [LARGE SCALE GENOMIC DNA]</scope>
    <source>
        <strain evidence="1 2">LKV-178-WT-2A</strain>
    </source>
</reference>
<comment type="caution">
    <text evidence="1">The sequence shown here is derived from an EMBL/GenBank/DDBJ whole genome shotgun (WGS) entry which is preliminary data.</text>
</comment>
<name>A0A7K0KIU3_9BACT</name>
<proteinExistence type="predicted"/>
<evidence type="ECO:0000313" key="2">
    <source>
        <dbReference type="Proteomes" id="UP000438914"/>
    </source>
</evidence>
<dbReference type="Proteomes" id="UP000438914">
    <property type="component" value="Unassembled WGS sequence"/>
</dbReference>